<reference evidence="7 8" key="1">
    <citation type="submission" date="2024-08" db="EMBL/GenBank/DDBJ databases">
        <authorList>
            <person name="Cucini C."/>
            <person name="Frati F."/>
        </authorList>
    </citation>
    <scope>NUCLEOTIDE SEQUENCE [LARGE SCALE GENOMIC DNA]</scope>
</reference>
<evidence type="ECO:0000313" key="7">
    <source>
        <dbReference type="EMBL" id="CAL8122881.1"/>
    </source>
</evidence>
<dbReference type="SUPFAM" id="SSF47473">
    <property type="entry name" value="EF-hand"/>
    <property type="match status" value="1"/>
</dbReference>
<dbReference type="InterPro" id="IPR050230">
    <property type="entry name" value="CALM/Myosin/TropC-like"/>
</dbReference>
<dbReference type="PANTHER" id="PTHR23048:SF46">
    <property type="entry name" value="TROPONIN C-LIKE ISOFORM X1"/>
    <property type="match status" value="1"/>
</dbReference>
<feature type="domain" description="EF-hand" evidence="6">
    <location>
        <begin position="146"/>
        <end position="177"/>
    </location>
</feature>
<keyword evidence="3" id="KW-0106">Calcium</keyword>
<evidence type="ECO:0000256" key="2">
    <source>
        <dbReference type="ARBA" id="ARBA00022737"/>
    </source>
</evidence>
<gene>
    <name evidence="7" type="ORF">ODALV1_LOCUS19994</name>
</gene>
<dbReference type="InterPro" id="IPR018247">
    <property type="entry name" value="EF_Hand_1_Ca_BS"/>
</dbReference>
<dbReference type="Gene3D" id="1.10.238.10">
    <property type="entry name" value="EF-hand"/>
    <property type="match status" value="2"/>
</dbReference>
<dbReference type="Pfam" id="PF13499">
    <property type="entry name" value="EF-hand_7"/>
    <property type="match status" value="1"/>
</dbReference>
<dbReference type="EMBL" id="CAXLJM020000068">
    <property type="protein sequence ID" value="CAL8122881.1"/>
    <property type="molecule type" value="Genomic_DNA"/>
</dbReference>
<dbReference type="PANTHER" id="PTHR23048">
    <property type="entry name" value="MYOSIN LIGHT CHAIN 1, 3"/>
    <property type="match status" value="1"/>
</dbReference>
<evidence type="ECO:0000256" key="1">
    <source>
        <dbReference type="ARBA" id="ARBA00022723"/>
    </source>
</evidence>
<evidence type="ECO:0000256" key="5">
    <source>
        <dbReference type="ARBA" id="ARBA00038202"/>
    </source>
</evidence>
<proteinExistence type="inferred from homology"/>
<keyword evidence="2" id="KW-0677">Repeat</keyword>
<dbReference type="PROSITE" id="PS50222">
    <property type="entry name" value="EF_HAND_2"/>
    <property type="match status" value="3"/>
</dbReference>
<organism evidence="7 8">
    <name type="scientific">Orchesella dallaii</name>
    <dbReference type="NCBI Taxonomy" id="48710"/>
    <lineage>
        <taxon>Eukaryota</taxon>
        <taxon>Metazoa</taxon>
        <taxon>Ecdysozoa</taxon>
        <taxon>Arthropoda</taxon>
        <taxon>Hexapoda</taxon>
        <taxon>Collembola</taxon>
        <taxon>Entomobryomorpha</taxon>
        <taxon>Entomobryoidea</taxon>
        <taxon>Orchesellidae</taxon>
        <taxon>Orchesellinae</taxon>
        <taxon>Orchesella</taxon>
    </lineage>
</organism>
<evidence type="ECO:0000256" key="3">
    <source>
        <dbReference type="ARBA" id="ARBA00022837"/>
    </source>
</evidence>
<dbReference type="Proteomes" id="UP001642540">
    <property type="component" value="Unassembled WGS sequence"/>
</dbReference>
<dbReference type="SMART" id="SM00054">
    <property type="entry name" value="EFh"/>
    <property type="match status" value="3"/>
</dbReference>
<feature type="domain" description="EF-hand" evidence="6">
    <location>
        <begin position="110"/>
        <end position="145"/>
    </location>
</feature>
<dbReference type="CDD" id="cd00051">
    <property type="entry name" value="EFh"/>
    <property type="match status" value="2"/>
</dbReference>
<accession>A0ABP1R8B8</accession>
<sequence length="177" mass="20062">MDNRMKADGRPMVECGVDVDMFELSRRYKGDLDKEQIAILKKAFDTFAQGSTFITPDVVGNIFRMMGTAFTVETLQETIAEIDEDGSGQIEFEEFCILAAKFIVEEDDEDVQKELKEAFRLYDKEGQGYITTDVLKQILHEIDDTLTDADLDGMIEEIDEDGSGTVDFDEFMEMMTG</sequence>
<protein>
    <recommendedName>
        <fullName evidence="6">EF-hand domain-containing protein</fullName>
    </recommendedName>
</protein>
<evidence type="ECO:0000256" key="4">
    <source>
        <dbReference type="ARBA" id="ARBA00023179"/>
    </source>
</evidence>
<dbReference type="InterPro" id="IPR011992">
    <property type="entry name" value="EF-hand-dom_pair"/>
</dbReference>
<keyword evidence="4" id="KW-0514">Muscle protein</keyword>
<keyword evidence="8" id="KW-1185">Reference proteome</keyword>
<comment type="similarity">
    <text evidence="5">Belongs to the troponin C family.</text>
</comment>
<name>A0ABP1R8B8_9HEXA</name>
<dbReference type="PROSITE" id="PS00018">
    <property type="entry name" value="EF_HAND_1"/>
    <property type="match status" value="2"/>
</dbReference>
<evidence type="ECO:0000259" key="6">
    <source>
        <dbReference type="PROSITE" id="PS50222"/>
    </source>
</evidence>
<dbReference type="Pfam" id="PF00036">
    <property type="entry name" value="EF-hand_1"/>
    <property type="match status" value="1"/>
</dbReference>
<comment type="caution">
    <text evidence="7">The sequence shown here is derived from an EMBL/GenBank/DDBJ whole genome shotgun (WGS) entry which is preliminary data.</text>
</comment>
<keyword evidence="1" id="KW-0479">Metal-binding</keyword>
<evidence type="ECO:0000313" key="8">
    <source>
        <dbReference type="Proteomes" id="UP001642540"/>
    </source>
</evidence>
<feature type="domain" description="EF-hand" evidence="6">
    <location>
        <begin position="70"/>
        <end position="105"/>
    </location>
</feature>
<dbReference type="InterPro" id="IPR002048">
    <property type="entry name" value="EF_hand_dom"/>
</dbReference>